<dbReference type="AlphaFoldDB" id="A0A1B1YN32"/>
<reference evidence="1 2" key="1">
    <citation type="submission" date="2016-02" db="EMBL/GenBank/DDBJ databases">
        <title>Comparison of Clostridium stercorarium subspecies using comparative genomics and transcriptomics.</title>
        <authorList>
            <person name="Schellenberg J."/>
            <person name="Thallinger G."/>
            <person name="Levin D.B."/>
            <person name="Zhang X."/>
            <person name="Alvare G."/>
            <person name="Fristensky B."/>
            <person name="Sparling R."/>
        </authorList>
    </citation>
    <scope>NUCLEOTIDE SEQUENCE [LARGE SCALE GENOMIC DNA]</scope>
    <source>
        <strain evidence="1 2">DSM 9219</strain>
    </source>
</reference>
<dbReference type="Proteomes" id="UP000092931">
    <property type="component" value="Chromosome"/>
</dbReference>
<protein>
    <submittedName>
        <fullName evidence="1">Uncharacterized protein</fullName>
    </submittedName>
</protein>
<proteinExistence type="predicted"/>
<dbReference type="InterPro" id="IPR006530">
    <property type="entry name" value="YD"/>
</dbReference>
<dbReference type="Gene3D" id="2.180.10.10">
    <property type="entry name" value="RHS repeat-associated core"/>
    <property type="match status" value="1"/>
</dbReference>
<dbReference type="NCBIfam" id="TIGR01643">
    <property type="entry name" value="YD_repeat_2x"/>
    <property type="match status" value="2"/>
</dbReference>
<evidence type="ECO:0000313" key="1">
    <source>
        <dbReference type="EMBL" id="ANX02190.1"/>
    </source>
</evidence>
<organism evidence="1 2">
    <name type="scientific">Thermoclostridium stercorarium subsp. leptospartum DSM 9219</name>
    <dbReference type="NCBI Taxonomy" id="1346611"/>
    <lineage>
        <taxon>Bacteria</taxon>
        <taxon>Bacillati</taxon>
        <taxon>Bacillota</taxon>
        <taxon>Clostridia</taxon>
        <taxon>Eubacteriales</taxon>
        <taxon>Oscillospiraceae</taxon>
        <taxon>Thermoclostridium</taxon>
    </lineage>
</organism>
<sequence>MVEYSYDTVGNLIALTYPGGRIVRYEYNEINKLVKVTDWNNRITRYEYDKNGESCQEFCV</sequence>
<gene>
    <name evidence="1" type="ORF">CSTERLE_11730</name>
</gene>
<dbReference type="InterPro" id="IPR031325">
    <property type="entry name" value="RHS_repeat"/>
</dbReference>
<dbReference type="EMBL" id="CP014673">
    <property type="protein sequence ID" value="ANX02190.1"/>
    <property type="molecule type" value="Genomic_DNA"/>
</dbReference>
<name>A0A1B1YN32_THEST</name>
<dbReference type="Pfam" id="PF05593">
    <property type="entry name" value="RHS_repeat"/>
    <property type="match status" value="1"/>
</dbReference>
<accession>A0A1B1YN32</accession>
<evidence type="ECO:0000313" key="2">
    <source>
        <dbReference type="Proteomes" id="UP000092931"/>
    </source>
</evidence>